<feature type="transmembrane region" description="Helical" evidence="5">
    <location>
        <begin position="397"/>
        <end position="418"/>
    </location>
</feature>
<feature type="transmembrane region" description="Helical" evidence="5">
    <location>
        <begin position="483"/>
        <end position="514"/>
    </location>
</feature>
<dbReference type="InterPro" id="IPR036513">
    <property type="entry name" value="STAS_dom_sf"/>
</dbReference>
<dbReference type="PANTHER" id="PTHR43310:SF4">
    <property type="entry name" value="AFR304WP"/>
    <property type="match status" value="1"/>
</dbReference>
<keyword evidence="4 5" id="KW-0472">Membrane</keyword>
<dbReference type="PROSITE" id="PS50801">
    <property type="entry name" value="STAS"/>
    <property type="match status" value="1"/>
</dbReference>
<dbReference type="SUPFAM" id="SSF51206">
    <property type="entry name" value="cAMP-binding domain-like"/>
    <property type="match status" value="1"/>
</dbReference>
<organism evidence="8 9">
    <name type="scientific">Laetiporus sulphureus 93-53</name>
    <dbReference type="NCBI Taxonomy" id="1314785"/>
    <lineage>
        <taxon>Eukaryota</taxon>
        <taxon>Fungi</taxon>
        <taxon>Dikarya</taxon>
        <taxon>Basidiomycota</taxon>
        <taxon>Agaricomycotina</taxon>
        <taxon>Agaricomycetes</taxon>
        <taxon>Polyporales</taxon>
        <taxon>Laetiporus</taxon>
    </lineage>
</organism>
<dbReference type="SMART" id="SM00100">
    <property type="entry name" value="cNMP"/>
    <property type="match status" value="1"/>
</dbReference>
<dbReference type="FunCoup" id="A0A165D2N2">
    <property type="interactions" value="11"/>
</dbReference>
<feature type="transmembrane region" description="Helical" evidence="5">
    <location>
        <begin position="164"/>
        <end position="190"/>
    </location>
</feature>
<accession>A0A165D2N2</accession>
<keyword evidence="3 5" id="KW-1133">Transmembrane helix</keyword>
<feature type="transmembrane region" description="Helical" evidence="5">
    <location>
        <begin position="138"/>
        <end position="158"/>
    </location>
</feature>
<evidence type="ECO:0000313" key="8">
    <source>
        <dbReference type="EMBL" id="KZT04035.1"/>
    </source>
</evidence>
<comment type="subcellular location">
    <subcellularLocation>
        <location evidence="1">Membrane</location>
        <topology evidence="1">Multi-pass membrane protein</topology>
    </subcellularLocation>
</comment>
<dbReference type="Pfam" id="PF01740">
    <property type="entry name" value="STAS"/>
    <property type="match status" value="1"/>
</dbReference>
<evidence type="ECO:0000256" key="5">
    <source>
        <dbReference type="SAM" id="Phobius"/>
    </source>
</evidence>
<feature type="transmembrane region" description="Helical" evidence="5">
    <location>
        <begin position="430"/>
        <end position="463"/>
    </location>
</feature>
<evidence type="ECO:0000259" key="7">
    <source>
        <dbReference type="PROSITE" id="PS50801"/>
    </source>
</evidence>
<protein>
    <recommendedName>
        <fullName evidence="10">Sulfate anion transporter</fullName>
    </recommendedName>
</protein>
<dbReference type="InterPro" id="IPR052706">
    <property type="entry name" value="Membrane-Transporter-like"/>
</dbReference>
<feature type="transmembrane region" description="Helical" evidence="5">
    <location>
        <begin position="258"/>
        <end position="279"/>
    </location>
</feature>
<evidence type="ECO:0000256" key="1">
    <source>
        <dbReference type="ARBA" id="ARBA00004141"/>
    </source>
</evidence>
<evidence type="ECO:0008006" key="10">
    <source>
        <dbReference type="Google" id="ProtNLM"/>
    </source>
</evidence>
<dbReference type="GO" id="GO:0016020">
    <property type="term" value="C:membrane"/>
    <property type="evidence" value="ECO:0007669"/>
    <property type="project" value="UniProtKB-SubCell"/>
</dbReference>
<gene>
    <name evidence="8" type="ORF">LAESUDRAFT_658528</name>
</gene>
<feature type="transmembrane region" description="Helical" evidence="5">
    <location>
        <begin position="202"/>
        <end position="221"/>
    </location>
</feature>
<name>A0A165D2N2_9APHY</name>
<dbReference type="InterPro" id="IPR011547">
    <property type="entry name" value="SLC26A/SulP_dom"/>
</dbReference>
<feature type="domain" description="STAS" evidence="7">
    <location>
        <begin position="554"/>
        <end position="661"/>
    </location>
</feature>
<dbReference type="InterPro" id="IPR002645">
    <property type="entry name" value="STAS_dom"/>
</dbReference>
<reference evidence="8 9" key="1">
    <citation type="journal article" date="2016" name="Mol. Biol. Evol.">
        <title>Comparative Genomics of Early-Diverging Mushroom-Forming Fungi Provides Insights into the Origins of Lignocellulose Decay Capabilities.</title>
        <authorList>
            <person name="Nagy L.G."/>
            <person name="Riley R."/>
            <person name="Tritt A."/>
            <person name="Adam C."/>
            <person name="Daum C."/>
            <person name="Floudas D."/>
            <person name="Sun H."/>
            <person name="Yadav J.S."/>
            <person name="Pangilinan J."/>
            <person name="Larsson K.H."/>
            <person name="Matsuura K."/>
            <person name="Barry K."/>
            <person name="Labutti K."/>
            <person name="Kuo R."/>
            <person name="Ohm R.A."/>
            <person name="Bhattacharya S.S."/>
            <person name="Shirouzu T."/>
            <person name="Yoshinaga Y."/>
            <person name="Martin F.M."/>
            <person name="Grigoriev I.V."/>
            <person name="Hibbett D.S."/>
        </authorList>
    </citation>
    <scope>NUCLEOTIDE SEQUENCE [LARGE SCALE GENOMIC DNA]</scope>
    <source>
        <strain evidence="8 9">93-53</strain>
    </source>
</reference>
<dbReference type="InterPro" id="IPR000595">
    <property type="entry name" value="cNMP-bd_dom"/>
</dbReference>
<dbReference type="Pfam" id="PF00027">
    <property type="entry name" value="cNMP_binding"/>
    <property type="match status" value="1"/>
</dbReference>
<dbReference type="InterPro" id="IPR014710">
    <property type="entry name" value="RmlC-like_jellyroll"/>
</dbReference>
<evidence type="ECO:0000313" key="9">
    <source>
        <dbReference type="Proteomes" id="UP000076871"/>
    </source>
</evidence>
<sequence>MDAAHPDVTETSESAPLLADLEAAHAAYNGGGVPSKSKRKSRVPILLSRMRTSVRSTPGPRDIKNLATIALTSLPAVLLGTLLNILDGVSYGMIIFPATGVFSNLGGTGVSMFFLTAIISQLVYSAGGSGFAGGNGSMMIEVVPFFHILANSIAADIGEDDPHAILATTIVAFALSSILTGLTFFLLGALRLGALIGFFPRHILVGCIGGVGVFLIITGQVTCVRAHMFANSINACRFSVSTRMDDDDFDFSLATLKFLFLNVHNLALWMSAFGLAALLRIISHKYEHQLIFPLYFMIIPAVFYIVVAAGHMDLGNLRQKGWLFDMGTAHEPWYHFYSLFDFKATRWSVLWSTLPTQFALLFFNILHPPLNVPALAVSLNHDVNTDKELVAHGYSNLLAGALGTVPNYLVYVNTVLFYRVGGTTRVSSFLLAGATTVLLVIGTGPIAYIPVMVVGALIFVLGIDLVKEALWDTRHRVSRTEYITIASIMVCMTVWDFVIGVLFGIIVSCFFFVIQSSQRRSIRTLYTGQTVMSTVRRPGAHRAYIREVSKQTTILRLQGFLFFGTITHVEGTIRMLVEGPAWQRNPMRFLIVDLSLVAGVDMSAAEAFVRIQRLLAGRKVTLVFCGFPLDSNVGKSLHNVGLLDMDGVELFSTFNDALEWTENVYLRTWFNAQKAEPQTIVLPGRQDAAIAFQESMSATPRRLHLLNAGWETIARDHSPPDADVADAAEPYNTLVKAFSTYGPVDRQQFAPLMVYLQRISLPEGTVLWYQGDDPDGLYLVESGVLRAVYRFNEHTAPTEESMVPGTIAGELSALSGLPRNATCVVERQAVLWKLSVEDLHRLEVEHPELAREFTRLVLKAAKLDYDILISALACRQ</sequence>
<keyword evidence="9" id="KW-1185">Reference proteome</keyword>
<dbReference type="AlphaFoldDB" id="A0A165D2N2"/>
<proteinExistence type="predicted"/>
<dbReference type="EMBL" id="KV427639">
    <property type="protein sequence ID" value="KZT04035.1"/>
    <property type="molecule type" value="Genomic_DNA"/>
</dbReference>
<feature type="transmembrane region" description="Helical" evidence="5">
    <location>
        <begin position="65"/>
        <end position="86"/>
    </location>
</feature>
<dbReference type="SUPFAM" id="SSF52091">
    <property type="entry name" value="SpoIIaa-like"/>
    <property type="match status" value="1"/>
</dbReference>
<dbReference type="PROSITE" id="PS50042">
    <property type="entry name" value="CNMP_BINDING_3"/>
    <property type="match status" value="1"/>
</dbReference>
<evidence type="ECO:0000256" key="2">
    <source>
        <dbReference type="ARBA" id="ARBA00022692"/>
    </source>
</evidence>
<dbReference type="Gene3D" id="3.30.750.24">
    <property type="entry name" value="STAS domain"/>
    <property type="match status" value="1"/>
</dbReference>
<dbReference type="InParanoid" id="A0A165D2N2"/>
<evidence type="ECO:0000259" key="6">
    <source>
        <dbReference type="PROSITE" id="PS50042"/>
    </source>
</evidence>
<dbReference type="STRING" id="1314785.A0A165D2N2"/>
<feature type="transmembrane region" description="Helical" evidence="5">
    <location>
        <begin position="291"/>
        <end position="312"/>
    </location>
</feature>
<dbReference type="Proteomes" id="UP000076871">
    <property type="component" value="Unassembled WGS sequence"/>
</dbReference>
<evidence type="ECO:0000256" key="4">
    <source>
        <dbReference type="ARBA" id="ARBA00023136"/>
    </source>
</evidence>
<dbReference type="PANTHER" id="PTHR43310">
    <property type="entry name" value="SULFATE TRANSPORTER YBAR-RELATED"/>
    <property type="match status" value="1"/>
</dbReference>
<dbReference type="InterPro" id="IPR018490">
    <property type="entry name" value="cNMP-bd_dom_sf"/>
</dbReference>
<feature type="domain" description="Cyclic nucleotide-binding" evidence="6">
    <location>
        <begin position="740"/>
        <end position="860"/>
    </location>
</feature>
<dbReference type="Gene3D" id="2.60.120.10">
    <property type="entry name" value="Jelly Rolls"/>
    <property type="match status" value="1"/>
</dbReference>
<dbReference type="CDD" id="cd00038">
    <property type="entry name" value="CAP_ED"/>
    <property type="match status" value="1"/>
</dbReference>
<dbReference type="OrthoDB" id="409725at2759"/>
<dbReference type="RefSeq" id="XP_040761775.1">
    <property type="nucleotide sequence ID" value="XM_040904755.1"/>
</dbReference>
<dbReference type="GeneID" id="63821785"/>
<dbReference type="CDD" id="cd07042">
    <property type="entry name" value="STAS_SulP_like_sulfate_transporter"/>
    <property type="match status" value="1"/>
</dbReference>
<keyword evidence="2 5" id="KW-0812">Transmembrane</keyword>
<dbReference type="Pfam" id="PF00916">
    <property type="entry name" value="Sulfate_transp"/>
    <property type="match status" value="1"/>
</dbReference>
<evidence type="ECO:0000256" key="3">
    <source>
        <dbReference type="ARBA" id="ARBA00022989"/>
    </source>
</evidence>